<gene>
    <name evidence="1" type="ORF">Q5P01_000435</name>
</gene>
<proteinExistence type="predicted"/>
<evidence type="ECO:0000313" key="1">
    <source>
        <dbReference type="EMBL" id="KAK2814456.1"/>
    </source>
</evidence>
<accession>A0AA88IIF5</accession>
<name>A0AA88IIF5_CHASR</name>
<sequence>MHKQNFFPGRMLVVFRKGPLGYLRQDHSDAARLIKDNPSLQDRSAPMREELVRENAHTVVCRRGGDASDKTEVLGEYILQFGKYKGKSFRWLLENDVGYAARVFMAEGHSKDSLLSFVSYALSFKEIRSLLTYESQKPVATAAAASEDEQLVGFGSRATNTWREIWDSRDDGYAAFILKKSCIPGTKMHKLQQYLQKKHQLLSGMTHPSHISTEAMVMDEDEELERAMLSISPSKQSTQTYNYGPECSATIFKISPNHRSSHNNRLVFHPCPPPKQYSEP</sequence>
<reference evidence="1" key="1">
    <citation type="submission" date="2023-07" db="EMBL/GenBank/DDBJ databases">
        <title>Chromosome-level Genome Assembly of Striped Snakehead (Channa striata).</title>
        <authorList>
            <person name="Liu H."/>
        </authorList>
    </citation>
    <scope>NUCLEOTIDE SEQUENCE</scope>
    <source>
        <strain evidence="1">Gz</strain>
        <tissue evidence="1">Muscle</tissue>
    </source>
</reference>
<comment type="caution">
    <text evidence="1">The sequence shown here is derived from an EMBL/GenBank/DDBJ whole genome shotgun (WGS) entry which is preliminary data.</text>
</comment>
<keyword evidence="2" id="KW-1185">Reference proteome</keyword>
<dbReference type="AlphaFoldDB" id="A0AA88IIF5"/>
<evidence type="ECO:0000313" key="2">
    <source>
        <dbReference type="Proteomes" id="UP001187415"/>
    </source>
</evidence>
<dbReference type="Proteomes" id="UP001187415">
    <property type="component" value="Unassembled WGS sequence"/>
</dbReference>
<protein>
    <submittedName>
        <fullName evidence="1">Uncharacterized protein</fullName>
    </submittedName>
</protein>
<organism evidence="1 2">
    <name type="scientific">Channa striata</name>
    <name type="common">Snakehead murrel</name>
    <name type="synonym">Ophicephalus striatus</name>
    <dbReference type="NCBI Taxonomy" id="64152"/>
    <lineage>
        <taxon>Eukaryota</taxon>
        <taxon>Metazoa</taxon>
        <taxon>Chordata</taxon>
        <taxon>Craniata</taxon>
        <taxon>Vertebrata</taxon>
        <taxon>Euteleostomi</taxon>
        <taxon>Actinopterygii</taxon>
        <taxon>Neopterygii</taxon>
        <taxon>Teleostei</taxon>
        <taxon>Neoteleostei</taxon>
        <taxon>Acanthomorphata</taxon>
        <taxon>Anabantaria</taxon>
        <taxon>Anabantiformes</taxon>
        <taxon>Channoidei</taxon>
        <taxon>Channidae</taxon>
        <taxon>Channa</taxon>
    </lineage>
</organism>
<dbReference type="EMBL" id="JAUPFM010000044">
    <property type="protein sequence ID" value="KAK2814456.1"/>
    <property type="molecule type" value="Genomic_DNA"/>
</dbReference>